<dbReference type="InterPro" id="IPR010359">
    <property type="entry name" value="IrrE_HExxH"/>
</dbReference>
<dbReference type="CDD" id="cd00093">
    <property type="entry name" value="HTH_XRE"/>
    <property type="match status" value="1"/>
</dbReference>
<evidence type="ECO:0000259" key="2">
    <source>
        <dbReference type="PROSITE" id="PS50943"/>
    </source>
</evidence>
<protein>
    <recommendedName>
        <fullName evidence="2">HTH cro/C1-type domain-containing protein</fullName>
    </recommendedName>
</protein>
<dbReference type="Gene3D" id="1.10.10.2910">
    <property type="match status" value="1"/>
</dbReference>
<accession>A0A679JLI6</accession>
<dbReference type="PROSITE" id="PS50943">
    <property type="entry name" value="HTH_CROC1"/>
    <property type="match status" value="1"/>
</dbReference>
<dbReference type="SUPFAM" id="SSF47413">
    <property type="entry name" value="lambda repressor-like DNA-binding domains"/>
    <property type="match status" value="1"/>
</dbReference>
<evidence type="ECO:0000313" key="3">
    <source>
        <dbReference type="EMBL" id="CAA2106910.1"/>
    </source>
</evidence>
<proteinExistence type="inferred from homology"/>
<dbReference type="PANTHER" id="PTHR43236">
    <property type="entry name" value="ANTITOXIN HIGA1"/>
    <property type="match status" value="1"/>
</dbReference>
<comment type="similarity">
    <text evidence="1">Belongs to the short-chain fatty acyl-CoA assimilation regulator (ScfR) family.</text>
</comment>
<evidence type="ECO:0000256" key="1">
    <source>
        <dbReference type="ARBA" id="ARBA00007227"/>
    </source>
</evidence>
<dbReference type="InterPro" id="IPR010982">
    <property type="entry name" value="Lambda_DNA-bd_dom_sf"/>
</dbReference>
<dbReference type="PANTHER" id="PTHR43236:SF2">
    <property type="entry name" value="BLL0069 PROTEIN"/>
    <property type="match status" value="1"/>
</dbReference>
<reference evidence="3" key="1">
    <citation type="submission" date="2019-12" db="EMBL/GenBank/DDBJ databases">
        <authorList>
            <person name="Cremers G."/>
        </authorList>
    </citation>
    <scope>NUCLEOTIDE SEQUENCE</scope>
    <source>
        <strain evidence="3">Mbul1</strain>
    </source>
</reference>
<organism evidence="3">
    <name type="scientific">Methylobacterium bullatum</name>
    <dbReference type="NCBI Taxonomy" id="570505"/>
    <lineage>
        <taxon>Bacteria</taxon>
        <taxon>Pseudomonadati</taxon>
        <taxon>Pseudomonadota</taxon>
        <taxon>Alphaproteobacteria</taxon>
        <taxon>Hyphomicrobiales</taxon>
        <taxon>Methylobacteriaceae</taxon>
        <taxon>Methylobacterium</taxon>
    </lineage>
</organism>
<dbReference type="InterPro" id="IPR001387">
    <property type="entry name" value="Cro/C1-type_HTH"/>
</dbReference>
<name>A0A679JLI6_9HYPH</name>
<dbReference type="EMBL" id="LR743504">
    <property type="protein sequence ID" value="CAA2106910.1"/>
    <property type="molecule type" value="Genomic_DNA"/>
</dbReference>
<feature type="domain" description="HTH cro/C1-type" evidence="2">
    <location>
        <begin position="15"/>
        <end position="44"/>
    </location>
</feature>
<dbReference type="AlphaFoldDB" id="A0A679JLI6"/>
<dbReference type="Pfam" id="PF06114">
    <property type="entry name" value="Peptidase_M78"/>
    <property type="match status" value="1"/>
</dbReference>
<dbReference type="Gene3D" id="1.10.260.40">
    <property type="entry name" value="lambda repressor-like DNA-binding domains"/>
    <property type="match status" value="1"/>
</dbReference>
<dbReference type="GO" id="GO:0003677">
    <property type="term" value="F:DNA binding"/>
    <property type="evidence" value="ECO:0007669"/>
    <property type="project" value="InterPro"/>
</dbReference>
<gene>
    <name evidence="3" type="ORF">MBUL_03901</name>
</gene>
<sequence length="375" mass="40939">MVDVARFAKIAADRLSQFEDGEREPSRLQMQKLADIYGVPLYRLASDAIPNLPALPSDFRKADPTPAALSPPGVKTLLASERISQFTGQIAAELGYTPVELAPRVQLANSFKARAVELRWVFDQWLAQRQEAFGFAGAPEQRFLGALRLFFEVQGGVVNVNDAPATDYMGFYVNPAAGLPTIFVNRTVSSKKAQLFTFAHEYAHALIGADGVSNPFRARNKIERSCNVFAAEFLAPMDAFAATVENFSKQLRTDTTSFIAAASAQSLLSKHAAAIRLVEAGYITQKDFRDWRLMFTAKPSAEKDKEKETAPAAGGGAPHAKRIGELGYLPVVLAKRAIDEKIIDAIDVVDGIGLSTTLQERAFSLATRRFEVALP</sequence>
<dbReference type="InterPro" id="IPR052345">
    <property type="entry name" value="Rad_response_metalloprotease"/>
</dbReference>